<dbReference type="AlphaFoldDB" id="A0AAW0AL11"/>
<organism evidence="2 3">
    <name type="scientific">Favolaschia claudopus</name>
    <dbReference type="NCBI Taxonomy" id="2862362"/>
    <lineage>
        <taxon>Eukaryota</taxon>
        <taxon>Fungi</taxon>
        <taxon>Dikarya</taxon>
        <taxon>Basidiomycota</taxon>
        <taxon>Agaricomycotina</taxon>
        <taxon>Agaricomycetes</taxon>
        <taxon>Agaricomycetidae</taxon>
        <taxon>Agaricales</taxon>
        <taxon>Marasmiineae</taxon>
        <taxon>Mycenaceae</taxon>
        <taxon>Favolaschia</taxon>
    </lineage>
</organism>
<dbReference type="EMBL" id="JAWWNJ010000060">
    <property type="protein sequence ID" value="KAK7013218.1"/>
    <property type="molecule type" value="Genomic_DNA"/>
</dbReference>
<protein>
    <submittedName>
        <fullName evidence="2">Uncharacterized protein</fullName>
    </submittedName>
</protein>
<keyword evidence="3" id="KW-1185">Reference proteome</keyword>
<evidence type="ECO:0000313" key="3">
    <source>
        <dbReference type="Proteomes" id="UP001362999"/>
    </source>
</evidence>
<proteinExistence type="predicted"/>
<evidence type="ECO:0000256" key="1">
    <source>
        <dbReference type="SAM" id="MobiDB-lite"/>
    </source>
</evidence>
<comment type="caution">
    <text evidence="2">The sequence shown here is derived from an EMBL/GenBank/DDBJ whole genome shotgun (WGS) entry which is preliminary data.</text>
</comment>
<dbReference type="Proteomes" id="UP001362999">
    <property type="component" value="Unassembled WGS sequence"/>
</dbReference>
<name>A0AAW0AL11_9AGAR</name>
<reference evidence="2 3" key="1">
    <citation type="journal article" date="2024" name="J Genomics">
        <title>Draft genome sequencing and assembly of Favolaschia claudopus CIRM-BRFM 2984 isolated from oak limbs.</title>
        <authorList>
            <person name="Navarro D."/>
            <person name="Drula E."/>
            <person name="Chaduli D."/>
            <person name="Cazenave R."/>
            <person name="Ahrendt S."/>
            <person name="Wang J."/>
            <person name="Lipzen A."/>
            <person name="Daum C."/>
            <person name="Barry K."/>
            <person name="Grigoriev I.V."/>
            <person name="Favel A."/>
            <person name="Rosso M.N."/>
            <person name="Martin F."/>
        </authorList>
    </citation>
    <scope>NUCLEOTIDE SEQUENCE [LARGE SCALE GENOMIC DNA]</scope>
    <source>
        <strain evidence="2 3">CIRM-BRFM 2984</strain>
    </source>
</reference>
<gene>
    <name evidence="2" type="ORF">R3P38DRAFT_3580236</name>
</gene>
<accession>A0AAW0AL11</accession>
<evidence type="ECO:0000313" key="2">
    <source>
        <dbReference type="EMBL" id="KAK7013218.1"/>
    </source>
</evidence>
<feature type="region of interest" description="Disordered" evidence="1">
    <location>
        <begin position="25"/>
        <end position="51"/>
    </location>
</feature>
<sequence>MITMPAVLLNRLTSGEVRLSPYFASPRSLKNPHRQRPCTQPPTVSRYETPPTNLTASRISRSHESHLIRPVEYSYKPLDKLRRMHRLPVHLTSPDPSPHVAFALVLNTSPLRRLSNPATSTPKSVVIRPSSLSEVPLGWAVSVRGCAQEYSVARSRLRQADGQIYSILHAQQAFIPPSVVGSIRYLPSTIAVAHRVIRRDTRQV</sequence>